<name>A0ABY0IND5_9RHOO</name>
<dbReference type="InterPro" id="IPR002881">
    <property type="entry name" value="DUF58"/>
</dbReference>
<evidence type="ECO:0000313" key="3">
    <source>
        <dbReference type="EMBL" id="RZT76260.1"/>
    </source>
</evidence>
<proteinExistence type="predicted"/>
<reference evidence="3 4" key="1">
    <citation type="submission" date="2019-02" db="EMBL/GenBank/DDBJ databases">
        <title>Genomic Encyclopedia of Type Strains, Phase IV (KMG-IV): sequencing the most valuable type-strain genomes for metagenomic binning, comparative biology and taxonomic classification.</title>
        <authorList>
            <person name="Goeker M."/>
        </authorList>
    </citation>
    <scope>NUCLEOTIDE SEQUENCE [LARGE SCALE GENOMIC DNA]</scope>
    <source>
        <strain evidence="3 4">DSM 21223</strain>
    </source>
</reference>
<evidence type="ECO:0000256" key="1">
    <source>
        <dbReference type="SAM" id="Phobius"/>
    </source>
</evidence>
<sequence>MSDSRAPETPLPLAFDGRPLAGWLGRHRRALILAGLTLVAYTAALNRVQALLWAVAALFLATLAAGVVWPHWLVRRLAAERSGPVRAAEGEPLQLTVTVHNRGLLPRFMVELVDRLPFVGAAAGAPLAEVVLGQVAWVPGGGTRQFSVTLQAEKRGLYQLGPVGLASSFPLGLAEARQGRNAGLTSLVIYPRIFPIVALPLRGTPTLIHRGALQLPEGAGSSEFCGLREYRRGDNPRHIHWPSSARNAELMVREFEPLASASLCLVLDCQAGAELGRGRDSSFEVAVRIAASLARYATGNGLPVRLLGAGRQPLEIGAGCGELHFQEMLDALAVVAADGDTPYAQMLEQAAAALTPGETVISFHNEPAVPGGGQATLGALAQLRQRGAHLLSLRFVPESFTGATAWGSDGLTGGLMELGARVLPVRRGDDLLALFNP</sequence>
<evidence type="ECO:0000259" key="2">
    <source>
        <dbReference type="Pfam" id="PF01882"/>
    </source>
</evidence>
<keyword evidence="1" id="KW-1133">Transmembrane helix</keyword>
<organism evidence="3 4">
    <name type="scientific">Azospira oryzae</name>
    <dbReference type="NCBI Taxonomy" id="146939"/>
    <lineage>
        <taxon>Bacteria</taxon>
        <taxon>Pseudomonadati</taxon>
        <taxon>Pseudomonadota</taxon>
        <taxon>Betaproteobacteria</taxon>
        <taxon>Rhodocyclales</taxon>
        <taxon>Rhodocyclaceae</taxon>
        <taxon>Azospira</taxon>
    </lineage>
</organism>
<feature type="transmembrane region" description="Helical" evidence="1">
    <location>
        <begin position="51"/>
        <end position="74"/>
    </location>
</feature>
<gene>
    <name evidence="3" type="ORF">EV678_2135</name>
</gene>
<feature type="domain" description="DUF58" evidence="2">
    <location>
        <begin position="227"/>
        <end position="339"/>
    </location>
</feature>
<evidence type="ECO:0000313" key="4">
    <source>
        <dbReference type="Proteomes" id="UP000292136"/>
    </source>
</evidence>
<accession>A0ABY0IND5</accession>
<dbReference type="Proteomes" id="UP000292136">
    <property type="component" value="Unassembled WGS sequence"/>
</dbReference>
<keyword evidence="1" id="KW-0472">Membrane</keyword>
<dbReference type="RefSeq" id="WP_130459515.1">
    <property type="nucleotide sequence ID" value="NZ_SHKM01000002.1"/>
</dbReference>
<keyword evidence="4" id="KW-1185">Reference proteome</keyword>
<dbReference type="EMBL" id="SHKM01000002">
    <property type="protein sequence ID" value="RZT76260.1"/>
    <property type="molecule type" value="Genomic_DNA"/>
</dbReference>
<dbReference type="Pfam" id="PF01882">
    <property type="entry name" value="DUF58"/>
    <property type="match status" value="1"/>
</dbReference>
<protein>
    <submittedName>
        <fullName evidence="3">Uncharacterized protein (DUF58 family)</fullName>
    </submittedName>
</protein>
<dbReference type="PANTHER" id="PTHR34351">
    <property type="entry name" value="SLR1927 PROTEIN-RELATED"/>
    <property type="match status" value="1"/>
</dbReference>
<keyword evidence="1" id="KW-0812">Transmembrane</keyword>
<comment type="caution">
    <text evidence="3">The sequence shown here is derived from an EMBL/GenBank/DDBJ whole genome shotgun (WGS) entry which is preliminary data.</text>
</comment>